<protein>
    <recommendedName>
        <fullName evidence="3">DUF3500 domain-containing protein</fullName>
    </recommendedName>
</protein>
<dbReference type="InterPro" id="IPR021889">
    <property type="entry name" value="DUF3500"/>
</dbReference>
<dbReference type="RefSeq" id="WP_283430817.1">
    <property type="nucleotide sequence ID" value="NZ_FXUG01000001.1"/>
</dbReference>
<accession>A0ABY1PPZ9</accession>
<proteinExistence type="predicted"/>
<dbReference type="PANTHER" id="PTHR37489">
    <property type="entry name" value="DUF3500 DOMAIN-CONTAINING PROTEIN"/>
    <property type="match status" value="1"/>
</dbReference>
<reference evidence="1 2" key="1">
    <citation type="submission" date="2017-05" db="EMBL/GenBank/DDBJ databases">
        <authorList>
            <person name="Varghese N."/>
            <person name="Submissions S."/>
        </authorList>
    </citation>
    <scope>NUCLEOTIDE SEQUENCE [LARGE SCALE GENOMIC DNA]</scope>
    <source>
        <strain evidence="1 2">DSM 25457</strain>
    </source>
</reference>
<evidence type="ECO:0000313" key="1">
    <source>
        <dbReference type="EMBL" id="SMP41491.1"/>
    </source>
</evidence>
<comment type="caution">
    <text evidence="1">The sequence shown here is derived from an EMBL/GenBank/DDBJ whole genome shotgun (WGS) entry which is preliminary data.</text>
</comment>
<sequence length="399" mass="45569">MNPKSRIPRWIAVTTGLLFCSMAFLYTYATYAQGPGGRRGIRVIGQPFVGIVTSQGVPKDLFHIESTGVTTEPARVATETFLDGLTTTQRERTVFPVDDTEWRQWDNRHRSPRQGVGFNEMTEAQRTLAFEMLQQSLSAKGLKKTQDIMKLNGTLGELAKKPQEYNEWLYWITIMGEPSETEPWGWQLDGHHVVINYFVLGDQVVMSPVFMGSEPIEAKQGKFKGTIVMQDEQDKGLNLIQLLNEDQRSEAIIMNRKDGNNNLTEAYKDNVVLDYAGIVGSKLDNSQKEALLQLIQEYVGNLREGHAEVRMSEVKEHLDETYFAWIGGTTDQSVYYYRVHSPVILIEFDHQRRVAPIHTSKPTRDHIHTVVRTPNGNDYGKDVLRQHYHTHPHSHPHTH</sequence>
<evidence type="ECO:0000313" key="2">
    <source>
        <dbReference type="Proteomes" id="UP001158067"/>
    </source>
</evidence>
<dbReference type="Pfam" id="PF12006">
    <property type="entry name" value="DUF3500"/>
    <property type="match status" value="1"/>
</dbReference>
<dbReference type="PANTHER" id="PTHR37489:SF1">
    <property type="entry name" value="DUF3500 DOMAIN-CONTAINING PROTEIN"/>
    <property type="match status" value="1"/>
</dbReference>
<name>A0ABY1PPZ9_9BACT</name>
<evidence type="ECO:0008006" key="3">
    <source>
        <dbReference type="Google" id="ProtNLM"/>
    </source>
</evidence>
<keyword evidence="2" id="KW-1185">Reference proteome</keyword>
<gene>
    <name evidence="1" type="ORF">SAMN06265222_101596</name>
</gene>
<dbReference type="Proteomes" id="UP001158067">
    <property type="component" value="Unassembled WGS sequence"/>
</dbReference>
<organism evidence="1 2">
    <name type="scientific">Neorhodopirellula lusitana</name>
    <dbReference type="NCBI Taxonomy" id="445327"/>
    <lineage>
        <taxon>Bacteria</taxon>
        <taxon>Pseudomonadati</taxon>
        <taxon>Planctomycetota</taxon>
        <taxon>Planctomycetia</taxon>
        <taxon>Pirellulales</taxon>
        <taxon>Pirellulaceae</taxon>
        <taxon>Neorhodopirellula</taxon>
    </lineage>
</organism>
<dbReference type="EMBL" id="FXUG01000001">
    <property type="protein sequence ID" value="SMP41491.1"/>
    <property type="molecule type" value="Genomic_DNA"/>
</dbReference>